<dbReference type="AlphaFoldDB" id="A0A0F9HN55"/>
<gene>
    <name evidence="1" type="ORF">LCGC14_1761830</name>
</gene>
<protein>
    <submittedName>
        <fullName evidence="1">Uncharacterized protein</fullName>
    </submittedName>
</protein>
<proteinExistence type="predicted"/>
<reference evidence="1" key="1">
    <citation type="journal article" date="2015" name="Nature">
        <title>Complex archaea that bridge the gap between prokaryotes and eukaryotes.</title>
        <authorList>
            <person name="Spang A."/>
            <person name="Saw J.H."/>
            <person name="Jorgensen S.L."/>
            <person name="Zaremba-Niedzwiedzka K."/>
            <person name="Martijn J."/>
            <person name="Lind A.E."/>
            <person name="van Eijk R."/>
            <person name="Schleper C."/>
            <person name="Guy L."/>
            <person name="Ettema T.J."/>
        </authorList>
    </citation>
    <scope>NUCLEOTIDE SEQUENCE</scope>
</reference>
<organism evidence="1">
    <name type="scientific">marine sediment metagenome</name>
    <dbReference type="NCBI Taxonomy" id="412755"/>
    <lineage>
        <taxon>unclassified sequences</taxon>
        <taxon>metagenomes</taxon>
        <taxon>ecological metagenomes</taxon>
    </lineage>
</organism>
<evidence type="ECO:0000313" key="1">
    <source>
        <dbReference type="EMBL" id="KKM04672.1"/>
    </source>
</evidence>
<sequence length="60" mass="7380">MNQKQLERKVKYWQKILKLDHWEITCELVHLIRESISQAILKLKILYISRTQKNILKMED</sequence>
<name>A0A0F9HN55_9ZZZZ</name>
<accession>A0A0F9HN55</accession>
<comment type="caution">
    <text evidence="1">The sequence shown here is derived from an EMBL/GenBank/DDBJ whole genome shotgun (WGS) entry which is preliminary data.</text>
</comment>
<dbReference type="EMBL" id="LAZR01016402">
    <property type="protein sequence ID" value="KKM04672.1"/>
    <property type="molecule type" value="Genomic_DNA"/>
</dbReference>